<dbReference type="Proteomes" id="UP000199608">
    <property type="component" value="Unassembled WGS sequence"/>
</dbReference>
<keyword evidence="2" id="KW-1185">Reference proteome</keyword>
<name>A0A1H2I1R0_9BACT</name>
<reference evidence="2" key="1">
    <citation type="submission" date="2016-10" db="EMBL/GenBank/DDBJ databases">
        <authorList>
            <person name="Varghese N."/>
            <person name="Submissions S."/>
        </authorList>
    </citation>
    <scope>NUCLEOTIDE SEQUENCE [LARGE SCALE GENOMIC DNA]</scope>
    <source>
        <strain evidence="2">DSM 3384</strain>
    </source>
</reference>
<dbReference type="RefSeq" id="WP_092234961.1">
    <property type="nucleotide sequence ID" value="NZ_FNLL01000007.1"/>
</dbReference>
<gene>
    <name evidence="1" type="ORF">SAMN04487931_107167</name>
</gene>
<sequence>MTETVLCIKKELLPESWVQQKSVVPLDLNLFIKNCSIAGFKFIDRPDAEKSTSYKQIIPYIILQTRDLKKTAVYNRQGSEQRLHDLWSIGIGGHINPVDREKENDSFEKILMSGMERELKEELYKRPEGELPSFIGVISENITDVGKVHLGAVFRILTDSPENFLPGQELFQFSWKKTKTLDRLNLELWSTLSLDLISAQLRI</sequence>
<evidence type="ECO:0000313" key="2">
    <source>
        <dbReference type="Proteomes" id="UP000199608"/>
    </source>
</evidence>
<dbReference type="EMBL" id="FNLL01000007">
    <property type="protein sequence ID" value="SDU37778.1"/>
    <property type="molecule type" value="Genomic_DNA"/>
</dbReference>
<dbReference type="AlphaFoldDB" id="A0A1H2I1R0"/>
<accession>A0A1H2I1R0</accession>
<evidence type="ECO:0000313" key="1">
    <source>
        <dbReference type="EMBL" id="SDU37778.1"/>
    </source>
</evidence>
<dbReference type="Gene3D" id="3.90.79.10">
    <property type="entry name" value="Nucleoside Triphosphate Pyrophosphohydrolase"/>
    <property type="match status" value="1"/>
</dbReference>
<organism evidence="1 2">
    <name type="scientific">Desulfobacula phenolica</name>
    <dbReference type="NCBI Taxonomy" id="90732"/>
    <lineage>
        <taxon>Bacteria</taxon>
        <taxon>Pseudomonadati</taxon>
        <taxon>Thermodesulfobacteriota</taxon>
        <taxon>Desulfobacteria</taxon>
        <taxon>Desulfobacterales</taxon>
        <taxon>Desulfobacteraceae</taxon>
        <taxon>Desulfobacula</taxon>
    </lineage>
</organism>
<protein>
    <submittedName>
        <fullName evidence="1">Predicted phosphoesterase, NUDIX family</fullName>
    </submittedName>
</protein>
<proteinExistence type="predicted"/>
<dbReference type="SUPFAM" id="SSF55811">
    <property type="entry name" value="Nudix"/>
    <property type="match status" value="1"/>
</dbReference>
<dbReference type="InterPro" id="IPR015797">
    <property type="entry name" value="NUDIX_hydrolase-like_dom_sf"/>
</dbReference>